<evidence type="ECO:0000313" key="2">
    <source>
        <dbReference type="EMBL" id="AQW68392.1"/>
    </source>
</evidence>
<dbReference type="Proteomes" id="UP000191010">
    <property type="component" value="Chromosome"/>
</dbReference>
<dbReference type="SUPFAM" id="SSF49785">
    <property type="entry name" value="Galactose-binding domain-like"/>
    <property type="match status" value="1"/>
</dbReference>
<evidence type="ECO:0000313" key="3">
    <source>
        <dbReference type="Proteomes" id="UP000191010"/>
    </source>
</evidence>
<proteinExistence type="predicted"/>
<dbReference type="PANTHER" id="PTHR36251:SF2">
    <property type="entry name" value="GIFSY-2 PROPHAGE HOST SPECIFICITY PROTEIN J, PHAGE LAMBDA"/>
    <property type="match status" value="1"/>
</dbReference>
<evidence type="ECO:0000259" key="1">
    <source>
        <dbReference type="Pfam" id="PF09327"/>
    </source>
</evidence>
<keyword evidence="3" id="KW-1185">Reference proteome</keyword>
<name>A0ABN4XT70_9PSED</name>
<dbReference type="Gene3D" id="2.60.120.260">
    <property type="entry name" value="Galactose-binding domain-like"/>
    <property type="match status" value="1"/>
</dbReference>
<dbReference type="InterPro" id="IPR008979">
    <property type="entry name" value="Galactose-bd-like_sf"/>
</dbReference>
<dbReference type="InterPro" id="IPR053171">
    <property type="entry name" value="Viral_Tip_Attach_Protein"/>
</dbReference>
<reference evidence="2 3" key="1">
    <citation type="submission" date="2017-02" db="EMBL/GenBank/DDBJ databases">
        <authorList>
            <person name="Guo L."/>
        </authorList>
    </citation>
    <scope>NUCLEOTIDE SEQUENCE [LARGE SCALE GENOMIC DNA]</scope>
    <source>
        <strain evidence="2 3">PRS09-11288</strain>
    </source>
</reference>
<gene>
    <name evidence="2" type="ORF">B2J77_09290</name>
</gene>
<dbReference type="EMBL" id="CP019952">
    <property type="protein sequence ID" value="AQW68392.1"/>
    <property type="molecule type" value="Genomic_DNA"/>
</dbReference>
<feature type="domain" description="Tip attachment protein J central straight fiber" evidence="1">
    <location>
        <begin position="278"/>
        <end position="389"/>
    </location>
</feature>
<organism evidence="2 3">
    <name type="scientific">Pseudomonas parafulva</name>
    <dbReference type="NCBI Taxonomy" id="157782"/>
    <lineage>
        <taxon>Bacteria</taxon>
        <taxon>Pseudomonadati</taxon>
        <taxon>Pseudomonadota</taxon>
        <taxon>Gammaproteobacteria</taxon>
        <taxon>Pseudomonadales</taxon>
        <taxon>Pseudomonadaceae</taxon>
        <taxon>Pseudomonas</taxon>
    </lineage>
</organism>
<protein>
    <recommendedName>
        <fullName evidence="1">Tip attachment protein J central straight fiber domain-containing protein</fullName>
    </recommendedName>
</protein>
<dbReference type="Pfam" id="PF09327">
    <property type="entry name" value="Phage_Tail_Tip"/>
    <property type="match status" value="1"/>
</dbReference>
<sequence>MIPAEFTTFGSTAPSIYKLAAMQVTTEADSAAYSGYLLKAIVSGSAATGFMYLASAIADYNLRLKPGATYTFSVWVKGSAAHVVGVRLRFVNSSGSVTEAVVGAVSVTTTLSRQSVVITAPTNLVSTCCLVLFTQNTAALGTTWFDGFMLEAQVGASAEPSAFVPGPSSRQIAAQAIAVDALDTKVTQQGAKIESEAKRTDGLYTSVGNANSAIQDETTARATADSALSTRINTAQAKANEAAAAVQSEVTARADADTALGKRVDTVQSNLGSTNASVQQISTAQTGLNNKVNASYSVRLQVVNGNQYVAAGFGVGVENNGGVLQSTFAVMADRFAVLNPSGNGFVSPFAVQNGQVFLNEAFISKATITNAVVGSTLQSAQFTNFGEPVLTVNFAWGEMIARHPTMANTYTKFDRNGIDVVVSGVRRVRMGIW</sequence>
<dbReference type="InterPro" id="IPR015406">
    <property type="entry name" value="GpJ_CSF"/>
</dbReference>
<dbReference type="PANTHER" id="PTHR36251">
    <property type="entry name" value="FELS-1 PROPHAGE HOST SPECIFICITY PROTEIN-RELATED"/>
    <property type="match status" value="1"/>
</dbReference>
<accession>A0ABN4XT70</accession>
<dbReference type="RefSeq" id="WP_194286101.1">
    <property type="nucleotide sequence ID" value="NZ_CP019952.1"/>
</dbReference>